<feature type="transmembrane region" description="Helical" evidence="2">
    <location>
        <begin position="251"/>
        <end position="272"/>
    </location>
</feature>
<feature type="region of interest" description="Disordered" evidence="1">
    <location>
        <begin position="1"/>
        <end position="70"/>
    </location>
</feature>
<evidence type="ECO:0000256" key="2">
    <source>
        <dbReference type="SAM" id="Phobius"/>
    </source>
</evidence>
<dbReference type="InParanoid" id="A0A2R5GGR3"/>
<reference evidence="3 4" key="1">
    <citation type="submission" date="2017-12" db="EMBL/GenBank/DDBJ databases">
        <title>Sequencing, de novo assembly and annotation of complete genome of a new Thraustochytrid species, strain FCC1311.</title>
        <authorList>
            <person name="Sedici K."/>
            <person name="Godart F."/>
            <person name="Aiese Cigliano R."/>
            <person name="Sanseverino W."/>
            <person name="Barakat M."/>
            <person name="Ortet P."/>
            <person name="Marechal E."/>
            <person name="Cagnac O."/>
            <person name="Amato A."/>
        </authorList>
    </citation>
    <scope>NUCLEOTIDE SEQUENCE [LARGE SCALE GENOMIC DNA]</scope>
</reference>
<dbReference type="EMBL" id="BEYU01000050">
    <property type="protein sequence ID" value="GBG28948.1"/>
    <property type="molecule type" value="Genomic_DNA"/>
</dbReference>
<proteinExistence type="predicted"/>
<evidence type="ECO:0008006" key="5">
    <source>
        <dbReference type="Google" id="ProtNLM"/>
    </source>
</evidence>
<evidence type="ECO:0000313" key="4">
    <source>
        <dbReference type="Proteomes" id="UP000241890"/>
    </source>
</evidence>
<feature type="transmembrane region" description="Helical" evidence="2">
    <location>
        <begin position="219"/>
        <end position="239"/>
    </location>
</feature>
<feature type="transmembrane region" description="Helical" evidence="2">
    <location>
        <begin position="113"/>
        <end position="136"/>
    </location>
</feature>
<protein>
    <recommendedName>
        <fullName evidence="5">Transmembrane protein</fullName>
    </recommendedName>
</protein>
<keyword evidence="2" id="KW-0812">Transmembrane</keyword>
<evidence type="ECO:0000313" key="3">
    <source>
        <dbReference type="EMBL" id="GBG28948.1"/>
    </source>
</evidence>
<feature type="transmembrane region" description="Helical" evidence="2">
    <location>
        <begin position="179"/>
        <end position="198"/>
    </location>
</feature>
<gene>
    <name evidence="3" type="ORF">FCC1311_051692</name>
</gene>
<feature type="transmembrane region" description="Helical" evidence="2">
    <location>
        <begin position="148"/>
        <end position="167"/>
    </location>
</feature>
<evidence type="ECO:0000256" key="1">
    <source>
        <dbReference type="SAM" id="MobiDB-lite"/>
    </source>
</evidence>
<dbReference type="AlphaFoldDB" id="A0A2R5GGR3"/>
<keyword evidence="4" id="KW-1185">Reference proteome</keyword>
<keyword evidence="2" id="KW-0472">Membrane</keyword>
<sequence>MDKINKLQQQATRTLRQGSFRLSSDEDGEEMHDIDLDKDVFASPVGPAESSESRTSSVSSDSRRRGCSHHDENRPVNIELAVLAGFSGLASLGFMLGSLAVCVMHGGATGLPVVAIAGLQAVSVAICAATAAWAMNRACLWRQRVVESLLLGIVASFGLTVSIFAIADLVGQIERAQPRMLTGLSVAMSIVQVWFIVLSRWLSRSMPEGSSTTLVHHMAALDVACLFQGIAVGVCSWLENRDVEHDTRLDILATLLVSMGVFIYAVVMLLIISSTETRKRGSSGSDAGSQSSSPRSSQFFDFDLGMHGDPYAFHSSPVALA</sequence>
<feature type="compositionally biased region" description="Basic and acidic residues" evidence="1">
    <location>
        <begin position="31"/>
        <end position="40"/>
    </location>
</feature>
<comment type="caution">
    <text evidence="3">The sequence shown here is derived from an EMBL/GenBank/DDBJ whole genome shotgun (WGS) entry which is preliminary data.</text>
</comment>
<keyword evidence="2" id="KW-1133">Transmembrane helix</keyword>
<feature type="compositionally biased region" description="Basic and acidic residues" evidence="1">
    <location>
        <begin position="61"/>
        <end position="70"/>
    </location>
</feature>
<dbReference type="Proteomes" id="UP000241890">
    <property type="component" value="Unassembled WGS sequence"/>
</dbReference>
<feature type="transmembrane region" description="Helical" evidence="2">
    <location>
        <begin position="80"/>
        <end position="107"/>
    </location>
</feature>
<accession>A0A2R5GGR3</accession>
<name>A0A2R5GGR3_9STRA</name>
<organism evidence="3 4">
    <name type="scientific">Hondaea fermentalgiana</name>
    <dbReference type="NCBI Taxonomy" id="2315210"/>
    <lineage>
        <taxon>Eukaryota</taxon>
        <taxon>Sar</taxon>
        <taxon>Stramenopiles</taxon>
        <taxon>Bigyra</taxon>
        <taxon>Labyrinthulomycetes</taxon>
        <taxon>Thraustochytrida</taxon>
        <taxon>Thraustochytriidae</taxon>
        <taxon>Hondaea</taxon>
    </lineage>
</organism>
<feature type="compositionally biased region" description="Polar residues" evidence="1">
    <location>
        <begin position="1"/>
        <end position="22"/>
    </location>
</feature>